<accession>A0A8C8ACW8</accession>
<evidence type="ECO:0000256" key="1">
    <source>
        <dbReference type="SAM" id="Phobius"/>
    </source>
</evidence>
<keyword evidence="1" id="KW-0812">Transmembrane</keyword>
<evidence type="ECO:0000313" key="2">
    <source>
        <dbReference type="Ensembl" id="ENSOSUP00000004472.1"/>
    </source>
</evidence>
<dbReference type="Ensembl" id="ENSOSUT00000004617.1">
    <property type="protein sequence ID" value="ENSOSUP00000004472.1"/>
    <property type="gene ID" value="ENSOSUG00000003288.1"/>
</dbReference>
<keyword evidence="1" id="KW-1133">Transmembrane helix</keyword>
<feature type="transmembrane region" description="Helical" evidence="1">
    <location>
        <begin position="40"/>
        <end position="59"/>
    </location>
</feature>
<organism evidence="2 3">
    <name type="scientific">Otus sunia</name>
    <name type="common">Oriental scops-owl</name>
    <dbReference type="NCBI Taxonomy" id="257818"/>
    <lineage>
        <taxon>Eukaryota</taxon>
        <taxon>Metazoa</taxon>
        <taxon>Chordata</taxon>
        <taxon>Craniata</taxon>
        <taxon>Vertebrata</taxon>
        <taxon>Euteleostomi</taxon>
        <taxon>Archelosauria</taxon>
        <taxon>Archosauria</taxon>
        <taxon>Dinosauria</taxon>
        <taxon>Saurischia</taxon>
        <taxon>Theropoda</taxon>
        <taxon>Coelurosauria</taxon>
        <taxon>Aves</taxon>
        <taxon>Neognathae</taxon>
        <taxon>Neoaves</taxon>
        <taxon>Telluraves</taxon>
        <taxon>Strigiformes</taxon>
        <taxon>Strigidae</taxon>
        <taxon>Otus</taxon>
    </lineage>
</organism>
<proteinExistence type="predicted"/>
<protein>
    <submittedName>
        <fullName evidence="2">Uncharacterized protein</fullName>
    </submittedName>
</protein>
<sequence length="82" mass="9653">IKHVKFAINQFHQPVTNVLKNGAWLHSSNHGNQLRTLRNIIQYFILTFQLLTACYRMLLEPKVKYNKRSTGAAREGNRNMWL</sequence>
<evidence type="ECO:0000313" key="3">
    <source>
        <dbReference type="Proteomes" id="UP000694552"/>
    </source>
</evidence>
<name>A0A8C8ACW8_9STRI</name>
<reference evidence="2" key="2">
    <citation type="submission" date="2025-09" db="UniProtKB">
        <authorList>
            <consortium name="Ensembl"/>
        </authorList>
    </citation>
    <scope>IDENTIFICATION</scope>
</reference>
<keyword evidence="1" id="KW-0472">Membrane</keyword>
<dbReference type="AlphaFoldDB" id="A0A8C8ACW8"/>
<dbReference type="Proteomes" id="UP000694552">
    <property type="component" value="Unplaced"/>
</dbReference>
<keyword evidence="3" id="KW-1185">Reference proteome</keyword>
<reference evidence="2" key="1">
    <citation type="submission" date="2025-08" db="UniProtKB">
        <authorList>
            <consortium name="Ensembl"/>
        </authorList>
    </citation>
    <scope>IDENTIFICATION</scope>
</reference>